<proteinExistence type="predicted"/>
<dbReference type="SMART" id="SM00530">
    <property type="entry name" value="HTH_XRE"/>
    <property type="match status" value="1"/>
</dbReference>
<sequence length="277" mass="31091">MTDLESRMTPVERFGRELARSRKGKGLSQARLAERLGCSPSLIGHIETGNRRPQLDFAEGCDRVFDQSESKRFVRLYRRIVDSPSGPEWFVRWQDEIEPQAVTVRTWDPLLIPGLLQTEAYARAVFRGHLATSEAEVEEQVRSRMQRSLILGRDDPPVLWVLIDEWVLRRPIGGPETMREQLGHLVAMASRRHVTVQFVPFDNPCTDGLMSGFAIAELADAPVTVSVESAGTGEVVTDPVVVSVILGRYDAIRAQAYRPGESLEIIKEAEALWAQKT</sequence>
<evidence type="ECO:0000313" key="2">
    <source>
        <dbReference type="EMBL" id="MBB5630211.1"/>
    </source>
</evidence>
<keyword evidence="3" id="KW-1185">Reference proteome</keyword>
<dbReference type="RefSeq" id="WP_184616710.1">
    <property type="nucleotide sequence ID" value="NZ_BOOS01000083.1"/>
</dbReference>
<dbReference type="AlphaFoldDB" id="A0A7W8ZA16"/>
<dbReference type="PROSITE" id="PS50943">
    <property type="entry name" value="HTH_CROC1"/>
    <property type="match status" value="1"/>
</dbReference>
<accession>A0A7W8ZA16</accession>
<dbReference type="InterPro" id="IPR001387">
    <property type="entry name" value="Cro/C1-type_HTH"/>
</dbReference>
<dbReference type="InterPro" id="IPR043917">
    <property type="entry name" value="DUF5753"/>
</dbReference>
<protein>
    <submittedName>
        <fullName evidence="2">Transcriptional regulator with XRE-family HTH domain</fullName>
    </submittedName>
</protein>
<dbReference type="EMBL" id="JACHBR010000002">
    <property type="protein sequence ID" value="MBB5630211.1"/>
    <property type="molecule type" value="Genomic_DNA"/>
</dbReference>
<dbReference type="SUPFAM" id="SSF47413">
    <property type="entry name" value="lambda repressor-like DNA-binding domains"/>
    <property type="match status" value="1"/>
</dbReference>
<evidence type="ECO:0000259" key="1">
    <source>
        <dbReference type="PROSITE" id="PS50943"/>
    </source>
</evidence>
<dbReference type="Gene3D" id="1.10.260.40">
    <property type="entry name" value="lambda repressor-like DNA-binding domains"/>
    <property type="match status" value="1"/>
</dbReference>
<comment type="caution">
    <text evidence="2">The sequence shown here is derived from an EMBL/GenBank/DDBJ whole genome shotgun (WGS) entry which is preliminary data.</text>
</comment>
<dbReference type="Proteomes" id="UP000588112">
    <property type="component" value="Unassembled WGS sequence"/>
</dbReference>
<reference evidence="2 3" key="1">
    <citation type="submission" date="2020-08" db="EMBL/GenBank/DDBJ databases">
        <title>Sequencing the genomes of 1000 actinobacteria strains.</title>
        <authorList>
            <person name="Klenk H.-P."/>
        </authorList>
    </citation>
    <scope>NUCLEOTIDE SEQUENCE [LARGE SCALE GENOMIC DNA]</scope>
    <source>
        <strain evidence="2 3">DSM 45790</strain>
    </source>
</reference>
<organism evidence="2 3">
    <name type="scientific">Sphaerisporangium krabiense</name>
    <dbReference type="NCBI Taxonomy" id="763782"/>
    <lineage>
        <taxon>Bacteria</taxon>
        <taxon>Bacillati</taxon>
        <taxon>Actinomycetota</taxon>
        <taxon>Actinomycetes</taxon>
        <taxon>Streptosporangiales</taxon>
        <taxon>Streptosporangiaceae</taxon>
        <taxon>Sphaerisporangium</taxon>
    </lineage>
</organism>
<feature type="domain" description="HTH cro/C1-type" evidence="1">
    <location>
        <begin position="18"/>
        <end position="72"/>
    </location>
</feature>
<dbReference type="Pfam" id="PF13560">
    <property type="entry name" value="HTH_31"/>
    <property type="match status" value="1"/>
</dbReference>
<dbReference type="CDD" id="cd00093">
    <property type="entry name" value="HTH_XRE"/>
    <property type="match status" value="1"/>
</dbReference>
<dbReference type="InterPro" id="IPR010982">
    <property type="entry name" value="Lambda_DNA-bd_dom_sf"/>
</dbReference>
<evidence type="ECO:0000313" key="3">
    <source>
        <dbReference type="Proteomes" id="UP000588112"/>
    </source>
</evidence>
<dbReference type="Pfam" id="PF19054">
    <property type="entry name" value="DUF5753"/>
    <property type="match status" value="1"/>
</dbReference>
<gene>
    <name evidence="2" type="ORF">BJ981_005975</name>
</gene>
<name>A0A7W8ZA16_9ACTN</name>
<dbReference type="GO" id="GO:0003677">
    <property type="term" value="F:DNA binding"/>
    <property type="evidence" value="ECO:0007669"/>
    <property type="project" value="InterPro"/>
</dbReference>